<dbReference type="EMBL" id="AEYI02002097">
    <property type="protein sequence ID" value="KFG30124.1"/>
    <property type="molecule type" value="Genomic_DNA"/>
</dbReference>
<proteinExistence type="predicted"/>
<comment type="caution">
    <text evidence="1">The sequence shown here is derived from an EMBL/GenBank/DDBJ whole genome shotgun (WGS) entry which is preliminary data.</text>
</comment>
<protein>
    <submittedName>
        <fullName evidence="1">Uncharacterized protein</fullName>
    </submittedName>
</protein>
<sequence length="202" mass="23160">MRKFSFLPVTVERLLPSKASLSRHRTAKLLPIAQPVSADVRAPCLAADANPRQQFVFHHLQSCGKEMSSSAFPGTRAVWGFDCVAPRTQGHGTTVECKFLRNSRRYKVDAVFKGKRSMFPSSGPMQDYGVSHFDKQKRRTADWLETERRRIAALPEPLRPLEFARTLNMYKEKLIELYGDEYVRREWATLVKLTRAKLMGTE</sequence>
<dbReference type="VEuPathDB" id="ToxoDB:TGP89_297845"/>
<reference evidence="1 2" key="1">
    <citation type="submission" date="2014-03" db="EMBL/GenBank/DDBJ databases">
        <authorList>
            <person name="Sibley D."/>
            <person name="Venepally P."/>
            <person name="Karamycheva S."/>
            <person name="Hadjithomas M."/>
            <person name="Khan A."/>
            <person name="Brunk B."/>
            <person name="Roos D."/>
            <person name="Caler E."/>
            <person name="Lorenzi H."/>
        </authorList>
    </citation>
    <scope>NUCLEOTIDE SEQUENCE [LARGE SCALE GENOMIC DNA]</scope>
    <source>
        <strain evidence="2">p89</strain>
    </source>
</reference>
<accession>A0A086JDA6</accession>
<gene>
    <name evidence="1" type="ORF">TGP89_297845</name>
</gene>
<dbReference type="OrthoDB" id="10279129at2759"/>
<dbReference type="Proteomes" id="UP000028828">
    <property type="component" value="Unassembled WGS sequence"/>
</dbReference>
<name>A0A086JDA6_TOXGO</name>
<evidence type="ECO:0000313" key="2">
    <source>
        <dbReference type="Proteomes" id="UP000028828"/>
    </source>
</evidence>
<dbReference type="AlphaFoldDB" id="A0A086JDA6"/>
<organism evidence="1 2">
    <name type="scientific">Toxoplasma gondii p89</name>
    <dbReference type="NCBI Taxonomy" id="943119"/>
    <lineage>
        <taxon>Eukaryota</taxon>
        <taxon>Sar</taxon>
        <taxon>Alveolata</taxon>
        <taxon>Apicomplexa</taxon>
        <taxon>Conoidasida</taxon>
        <taxon>Coccidia</taxon>
        <taxon>Eucoccidiorida</taxon>
        <taxon>Eimeriorina</taxon>
        <taxon>Sarcocystidae</taxon>
        <taxon>Toxoplasma</taxon>
    </lineage>
</organism>
<evidence type="ECO:0000313" key="1">
    <source>
        <dbReference type="EMBL" id="KFG30124.1"/>
    </source>
</evidence>